<dbReference type="SUPFAM" id="SSF64307">
    <property type="entry name" value="SirA-like"/>
    <property type="match status" value="1"/>
</dbReference>
<dbReference type="Pfam" id="PF10006">
    <property type="entry name" value="DUF2249"/>
    <property type="match status" value="1"/>
</dbReference>
<reference evidence="2 3" key="1">
    <citation type="submission" date="2019-03" db="EMBL/GenBank/DDBJ databases">
        <title>Genomic Encyclopedia of Type Strains, Phase IV (KMG-IV): sequencing the most valuable type-strain genomes for metagenomic binning, comparative biology and taxonomic classification.</title>
        <authorList>
            <person name="Goeker M."/>
        </authorList>
    </citation>
    <scope>NUCLEOTIDE SEQUENCE [LARGE SCALE GENOMIC DNA]</scope>
    <source>
        <strain evidence="2 3">DSM 21667</strain>
    </source>
</reference>
<dbReference type="Proteomes" id="UP000295293">
    <property type="component" value="Unassembled WGS sequence"/>
</dbReference>
<protein>
    <submittedName>
        <fullName evidence="2">Uncharacterized protein DUF2249</fullName>
    </submittedName>
</protein>
<evidence type="ECO:0000313" key="3">
    <source>
        <dbReference type="Proteomes" id="UP000295293"/>
    </source>
</evidence>
<feature type="domain" description="DUF2249" evidence="1">
    <location>
        <begin position="14"/>
        <end position="68"/>
    </location>
</feature>
<accession>A0A4R6YMA9</accession>
<organism evidence="2 3">
    <name type="scientific">Tahibacter aquaticus</name>
    <dbReference type="NCBI Taxonomy" id="520092"/>
    <lineage>
        <taxon>Bacteria</taxon>
        <taxon>Pseudomonadati</taxon>
        <taxon>Pseudomonadota</taxon>
        <taxon>Gammaproteobacteria</taxon>
        <taxon>Lysobacterales</taxon>
        <taxon>Rhodanobacteraceae</taxon>
        <taxon>Tahibacter</taxon>
    </lineage>
</organism>
<dbReference type="EMBL" id="SNZH01000020">
    <property type="protein sequence ID" value="TDR38537.1"/>
    <property type="molecule type" value="Genomic_DNA"/>
</dbReference>
<sequence length="88" mass="9319">MNSSLQRPGETVLELDLRALPPPQPLVQALAAVDTMAPGTVLRILTPLLPLPLLEALTARGLTHRIVPQKGHGACVMVERTDHGATGD</sequence>
<keyword evidence="3" id="KW-1185">Reference proteome</keyword>
<proteinExistence type="predicted"/>
<comment type="caution">
    <text evidence="2">The sequence shown here is derived from an EMBL/GenBank/DDBJ whole genome shotgun (WGS) entry which is preliminary data.</text>
</comment>
<name>A0A4R6YMA9_9GAMM</name>
<dbReference type="RefSeq" id="WP_133821353.1">
    <property type="nucleotide sequence ID" value="NZ_SNZH01000020.1"/>
</dbReference>
<evidence type="ECO:0000313" key="2">
    <source>
        <dbReference type="EMBL" id="TDR38537.1"/>
    </source>
</evidence>
<gene>
    <name evidence="2" type="ORF">DFR29_12038</name>
</gene>
<evidence type="ECO:0000259" key="1">
    <source>
        <dbReference type="Pfam" id="PF10006"/>
    </source>
</evidence>
<dbReference type="InterPro" id="IPR018720">
    <property type="entry name" value="DUF2249"/>
</dbReference>
<dbReference type="AlphaFoldDB" id="A0A4R6YMA9"/>
<dbReference type="InterPro" id="IPR036868">
    <property type="entry name" value="TusA-like_sf"/>
</dbReference>